<dbReference type="Proteomes" id="UP000243073">
    <property type="component" value="Unassembled WGS sequence"/>
</dbReference>
<accession>A0A1J4QIW0</accession>
<reference evidence="1 2" key="1">
    <citation type="submission" date="2016-07" db="EMBL/GenBank/DDBJ databases">
        <title>Draft Genome Sequence of Oceanisphaera psychrotolerans, isolated from coastal sediment samples.</title>
        <authorList>
            <person name="Zhuo S."/>
            <person name="Ruan Z."/>
        </authorList>
    </citation>
    <scope>NUCLEOTIDE SEQUENCE [LARGE SCALE GENOMIC DNA]</scope>
    <source>
        <strain evidence="1 2">LAM-WHM-ZC</strain>
    </source>
</reference>
<organism evidence="1 2">
    <name type="scientific">Oceanisphaera psychrotolerans</name>
    <dbReference type="NCBI Taxonomy" id="1414654"/>
    <lineage>
        <taxon>Bacteria</taxon>
        <taxon>Pseudomonadati</taxon>
        <taxon>Pseudomonadota</taxon>
        <taxon>Gammaproteobacteria</taxon>
        <taxon>Aeromonadales</taxon>
        <taxon>Aeromonadaceae</taxon>
        <taxon>Oceanisphaera</taxon>
    </lineage>
</organism>
<comment type="caution">
    <text evidence="1">The sequence shown here is derived from an EMBL/GenBank/DDBJ whole genome shotgun (WGS) entry which is preliminary data.</text>
</comment>
<evidence type="ECO:0000313" key="1">
    <source>
        <dbReference type="EMBL" id="OIN12421.1"/>
    </source>
</evidence>
<keyword evidence="2" id="KW-1185">Reference proteome</keyword>
<name>A0A1J4QIW0_9GAMM</name>
<dbReference type="EMBL" id="MDKE01000011">
    <property type="protein sequence ID" value="OIN12421.1"/>
    <property type="molecule type" value="Genomic_DNA"/>
</dbReference>
<evidence type="ECO:0000313" key="2">
    <source>
        <dbReference type="Proteomes" id="UP000243073"/>
    </source>
</evidence>
<dbReference type="AlphaFoldDB" id="A0A1J4QIW0"/>
<proteinExistence type="predicted"/>
<protein>
    <submittedName>
        <fullName evidence="1">Uncharacterized protein</fullName>
    </submittedName>
</protein>
<sequence length="70" mass="7916">MDSRLRGSDTNLNKDLIFLKSELRGNTASRQCQQVTLQHQGGQRDLLSRPSAPRMVRLSLQGWIYGESAE</sequence>
<dbReference type="STRING" id="1414654.BFR47_01720"/>
<gene>
    <name evidence="1" type="ORF">BFR47_01720</name>
</gene>